<evidence type="ECO:0000313" key="4">
    <source>
        <dbReference type="EMBL" id="KMZ56762.1"/>
    </source>
</evidence>
<dbReference type="PANTHER" id="PTHR12357">
    <property type="entry name" value="YTH YT521-B HOMOLOGY DOMAIN-CONTAINING"/>
    <property type="match status" value="1"/>
</dbReference>
<comment type="similarity">
    <text evidence="1">Belongs to the YTHDF family.</text>
</comment>
<dbReference type="EMBL" id="LFYR01002138">
    <property type="protein sequence ID" value="KMZ56762.1"/>
    <property type="molecule type" value="Genomic_DNA"/>
</dbReference>
<keyword evidence="1" id="KW-0694">RNA-binding</keyword>
<evidence type="ECO:0000259" key="3">
    <source>
        <dbReference type="PROSITE" id="PS50882"/>
    </source>
</evidence>
<dbReference type="AlphaFoldDB" id="A0A0K9NL09"/>
<evidence type="ECO:0000313" key="5">
    <source>
        <dbReference type="Proteomes" id="UP000036987"/>
    </source>
</evidence>
<proteinExistence type="inferred from homology"/>
<feature type="region of interest" description="Disordered" evidence="2">
    <location>
        <begin position="1"/>
        <end position="47"/>
    </location>
</feature>
<evidence type="ECO:0000256" key="2">
    <source>
        <dbReference type="SAM" id="MobiDB-lite"/>
    </source>
</evidence>
<dbReference type="PANTHER" id="PTHR12357:SF89">
    <property type="entry name" value="YTH DOMAIN-CONTAINING FAMILY PROTEIN"/>
    <property type="match status" value="1"/>
</dbReference>
<gene>
    <name evidence="4" type="ORF">ZOSMA_91G00280</name>
</gene>
<dbReference type="GO" id="GO:1990247">
    <property type="term" value="F:N6-methyladenosine-containing RNA reader activity"/>
    <property type="evidence" value="ECO:0007669"/>
    <property type="project" value="UniProtKB-UniRule"/>
</dbReference>
<feature type="compositionally biased region" description="Polar residues" evidence="2">
    <location>
        <begin position="16"/>
        <end position="28"/>
    </location>
</feature>
<dbReference type="Proteomes" id="UP000036987">
    <property type="component" value="Unassembled WGS sequence"/>
</dbReference>
<feature type="compositionally biased region" description="Polar residues" evidence="2">
    <location>
        <begin position="398"/>
        <end position="415"/>
    </location>
</feature>
<feature type="region of interest" description="Disordered" evidence="2">
    <location>
        <begin position="351"/>
        <end position="415"/>
    </location>
</feature>
<name>A0A0K9NL09_ZOSMR</name>
<keyword evidence="5" id="KW-1185">Reference proteome</keyword>
<dbReference type="STRING" id="29655.A0A0K9NL09"/>
<comment type="function">
    <text evidence="1">Specifically recognizes and binds N6-methyladenosine (m6A)-containing RNAs, and regulates mRNA stability. M6A is a modification present at internal sites of mRNAs and some non-coding RNAs and plays a role in mRNA stability and processing.</text>
</comment>
<protein>
    <recommendedName>
        <fullName evidence="1">YTH domain-containing family protein</fullName>
    </recommendedName>
</protein>
<organism evidence="4 5">
    <name type="scientific">Zostera marina</name>
    <name type="common">Eelgrass</name>
    <dbReference type="NCBI Taxonomy" id="29655"/>
    <lineage>
        <taxon>Eukaryota</taxon>
        <taxon>Viridiplantae</taxon>
        <taxon>Streptophyta</taxon>
        <taxon>Embryophyta</taxon>
        <taxon>Tracheophyta</taxon>
        <taxon>Spermatophyta</taxon>
        <taxon>Magnoliopsida</taxon>
        <taxon>Liliopsida</taxon>
        <taxon>Zosteraceae</taxon>
        <taxon>Zostera</taxon>
    </lineage>
</organism>
<accession>A0A0K9NL09</accession>
<feature type="compositionally biased region" description="Basic and acidic residues" evidence="2">
    <location>
        <begin position="32"/>
        <end position="47"/>
    </location>
</feature>
<sequence length="684" mass="75612">MASSNTGQESSDRISSESTDNINISNKLAVNPDEKEIRADNPKEKPHSIINAETISSDGKQVVAPITPTTVASQLVSTGATDQHNVSSPLNIYAPQPQAHSFYYGGYNNVSSSEWEKNVQYLNQEGIEPGSNSTYSENPLMFHTGYGFNPSGAYGGPYSPVTTPVPSAGGDGQLYSPQQYSITGHYYQQPLPPSLSFLNSPTPVSQGDFTMPAGMEQRGSFLPDPPNSNGALFEPKANYNSHGTFSRNSYSGNPGYYDFRHGFDGFVSSGPWPDWSNANETQNNVMSFYSPADSPQPMSTHGSFGHNVDPFASRLAPQQQNSFYGYGSSINTIDRGYSHGGLYRGTNFGENGRNWIGNDKSTRRGKSDASLYSFNGTPDFLSEQSRGPRATKPKSSETEQYSQIDGRNRNNSTATVNNELYNQPDFAVEHKDARFFVIKSYSEDNVHKSIKYGLWASTPNGNRKLDAAYREAKEKGGACPVFLFFSVNSSAQFCGVAEMIGHVDFNKSVDYWQQDKWSGNFPLKWHIVKDVPNSMFRHIILENNDKKPVTNSRDTQEIKLKQGLEMLSIFKGHESSTSILEDFDFYEEREKAMKERKALHKQQQQSMTLPSHLVASSSSEHQRPSLLPSVYKVNQLAKDFGHAVRLDEISTENTSATAESSNIICAEKTKAEHNTNTSAITGSK</sequence>
<dbReference type="GO" id="GO:0005737">
    <property type="term" value="C:cytoplasm"/>
    <property type="evidence" value="ECO:0000318"/>
    <property type="project" value="GO_Central"/>
</dbReference>
<dbReference type="GO" id="GO:0003729">
    <property type="term" value="F:mRNA binding"/>
    <property type="evidence" value="ECO:0000318"/>
    <property type="project" value="GO_Central"/>
</dbReference>
<dbReference type="Pfam" id="PF04146">
    <property type="entry name" value="YTH"/>
    <property type="match status" value="1"/>
</dbReference>
<dbReference type="GO" id="GO:0061157">
    <property type="term" value="P:mRNA destabilization"/>
    <property type="evidence" value="ECO:0000318"/>
    <property type="project" value="GO_Central"/>
</dbReference>
<dbReference type="InterPro" id="IPR007275">
    <property type="entry name" value="YTH_domain"/>
</dbReference>
<evidence type="ECO:0000256" key="1">
    <source>
        <dbReference type="RuleBase" id="RU369095"/>
    </source>
</evidence>
<dbReference type="Gene3D" id="3.10.590.10">
    <property type="entry name" value="ph1033 like domains"/>
    <property type="match status" value="1"/>
</dbReference>
<feature type="compositionally biased region" description="Polar residues" evidence="2">
    <location>
        <begin position="601"/>
        <end position="619"/>
    </location>
</feature>
<dbReference type="CDD" id="cd21134">
    <property type="entry name" value="YTH"/>
    <property type="match status" value="1"/>
</dbReference>
<feature type="domain" description="YTH" evidence="3">
    <location>
        <begin position="433"/>
        <end position="570"/>
    </location>
</feature>
<dbReference type="OMA" id="LMFHTGY"/>
<comment type="caution">
    <text evidence="4">The sequence shown here is derived from an EMBL/GenBank/DDBJ whole genome shotgun (WGS) entry which is preliminary data.</text>
</comment>
<dbReference type="PROSITE" id="PS50882">
    <property type="entry name" value="YTH"/>
    <property type="match status" value="1"/>
</dbReference>
<feature type="region of interest" description="Disordered" evidence="2">
    <location>
        <begin position="601"/>
        <end position="621"/>
    </location>
</feature>
<dbReference type="OrthoDB" id="306690at2759"/>
<reference evidence="5" key="1">
    <citation type="journal article" date="2016" name="Nature">
        <title>The genome of the seagrass Zostera marina reveals angiosperm adaptation to the sea.</title>
        <authorList>
            <person name="Olsen J.L."/>
            <person name="Rouze P."/>
            <person name="Verhelst B."/>
            <person name="Lin Y.-C."/>
            <person name="Bayer T."/>
            <person name="Collen J."/>
            <person name="Dattolo E."/>
            <person name="De Paoli E."/>
            <person name="Dittami S."/>
            <person name="Maumus F."/>
            <person name="Michel G."/>
            <person name="Kersting A."/>
            <person name="Lauritano C."/>
            <person name="Lohaus R."/>
            <person name="Toepel M."/>
            <person name="Tonon T."/>
            <person name="Vanneste K."/>
            <person name="Amirebrahimi M."/>
            <person name="Brakel J."/>
            <person name="Bostroem C."/>
            <person name="Chovatia M."/>
            <person name="Grimwood J."/>
            <person name="Jenkins J.W."/>
            <person name="Jueterbock A."/>
            <person name="Mraz A."/>
            <person name="Stam W.T."/>
            <person name="Tice H."/>
            <person name="Bornberg-Bauer E."/>
            <person name="Green P.J."/>
            <person name="Pearson G.A."/>
            <person name="Procaccini G."/>
            <person name="Duarte C.M."/>
            <person name="Schmutz J."/>
            <person name="Reusch T.B.H."/>
            <person name="Van de Peer Y."/>
        </authorList>
    </citation>
    <scope>NUCLEOTIDE SEQUENCE [LARGE SCALE GENOMIC DNA]</scope>
    <source>
        <strain evidence="5">cv. Finnish</strain>
    </source>
</reference>
<dbReference type="InterPro" id="IPR045168">
    <property type="entry name" value="YTH_prot"/>
</dbReference>